<evidence type="ECO:0000313" key="2">
    <source>
        <dbReference type="Proteomes" id="UP000095552"/>
    </source>
</evidence>
<accession>A0A1E5SKN5</accession>
<evidence type="ECO:0000313" key="1">
    <source>
        <dbReference type="EMBL" id="OEJ99653.1"/>
    </source>
</evidence>
<organism evidence="1 2">
    <name type="scientific">Roseivirga misakiensis</name>
    <dbReference type="NCBI Taxonomy" id="1563681"/>
    <lineage>
        <taxon>Bacteria</taxon>
        <taxon>Pseudomonadati</taxon>
        <taxon>Bacteroidota</taxon>
        <taxon>Cytophagia</taxon>
        <taxon>Cytophagales</taxon>
        <taxon>Roseivirgaceae</taxon>
        <taxon>Roseivirga</taxon>
    </lineage>
</organism>
<reference evidence="1 2" key="1">
    <citation type="submission" date="2016-08" db="EMBL/GenBank/DDBJ databases">
        <title>Draft genome of Fabibacter sp. strain SK-8.</title>
        <authorList>
            <person name="Wong S.-K."/>
            <person name="Hamasaki K."/>
            <person name="Yoshizawa S."/>
        </authorList>
    </citation>
    <scope>NUCLEOTIDE SEQUENCE [LARGE SCALE GENOMIC DNA]</scope>
    <source>
        <strain evidence="1 2">SK-8</strain>
    </source>
</reference>
<dbReference type="Proteomes" id="UP000095552">
    <property type="component" value="Unassembled WGS sequence"/>
</dbReference>
<sequence length="149" mass="16959">MSAQSYMVVRKKGGSRRYEYRPGNYLVYLQKGNTQFFRDRITEFADSTIVLENNILRLNQIETIDVSNAFSNRSRLLRGVEEVLPVAGVGYFALDIFNDSVIDGNRLSLDEGVTVTSGALVLSGFMLKWMRRKKVDLTNPKFEAYIVGF</sequence>
<protein>
    <submittedName>
        <fullName evidence="1">Uncharacterized protein</fullName>
    </submittedName>
</protein>
<name>A0A1E5SKN5_9BACT</name>
<dbReference type="AlphaFoldDB" id="A0A1E5SKN5"/>
<dbReference type="EMBL" id="MDGQ01000005">
    <property type="protein sequence ID" value="OEJ99653.1"/>
    <property type="molecule type" value="Genomic_DNA"/>
</dbReference>
<keyword evidence="2" id="KW-1185">Reference proteome</keyword>
<dbReference type="STRING" id="1563681.BFP71_08765"/>
<proteinExistence type="predicted"/>
<comment type="caution">
    <text evidence="1">The sequence shown here is derived from an EMBL/GenBank/DDBJ whole genome shotgun (WGS) entry which is preliminary data.</text>
</comment>
<gene>
    <name evidence="1" type="ORF">BFP71_08765</name>
</gene>